<evidence type="ECO:0000313" key="2">
    <source>
        <dbReference type="Proteomes" id="UP000076858"/>
    </source>
</evidence>
<keyword evidence="2" id="KW-1185">Reference proteome</keyword>
<organism evidence="1 2">
    <name type="scientific">Daphnia magna</name>
    <dbReference type="NCBI Taxonomy" id="35525"/>
    <lineage>
        <taxon>Eukaryota</taxon>
        <taxon>Metazoa</taxon>
        <taxon>Ecdysozoa</taxon>
        <taxon>Arthropoda</taxon>
        <taxon>Crustacea</taxon>
        <taxon>Branchiopoda</taxon>
        <taxon>Diplostraca</taxon>
        <taxon>Cladocera</taxon>
        <taxon>Anomopoda</taxon>
        <taxon>Daphniidae</taxon>
        <taxon>Daphnia</taxon>
    </lineage>
</organism>
<accession>A0A164DHP6</accession>
<dbReference type="Proteomes" id="UP000076858">
    <property type="component" value="Unassembled WGS sequence"/>
</dbReference>
<dbReference type="EMBL" id="LRGB01027175">
    <property type="protein sequence ID" value="KZR95792.1"/>
    <property type="molecule type" value="Genomic_DNA"/>
</dbReference>
<sequence>MVLIYFWNWGIEASFSSFTSFCKSITWVLSAAISLDWIGVCVAGPLEALFAAELNREDCLSRASFIVIPSRNAIFIILFISRYAGQV</sequence>
<evidence type="ECO:0000313" key="1">
    <source>
        <dbReference type="EMBL" id="KZR95792.1"/>
    </source>
</evidence>
<reference evidence="1 2" key="1">
    <citation type="submission" date="2016-03" db="EMBL/GenBank/DDBJ databases">
        <title>EvidentialGene: Evidence-directed Construction of Genes on Genomes.</title>
        <authorList>
            <person name="Gilbert D.G."/>
            <person name="Choi J.-H."/>
            <person name="Mockaitis K."/>
            <person name="Colbourne J."/>
            <person name="Pfrender M."/>
        </authorList>
    </citation>
    <scope>NUCLEOTIDE SEQUENCE [LARGE SCALE GENOMIC DNA]</scope>
    <source>
        <strain evidence="1 2">Xinb3</strain>
        <tissue evidence="1">Complete organism</tissue>
    </source>
</reference>
<proteinExistence type="predicted"/>
<comment type="caution">
    <text evidence="1">The sequence shown here is derived from an EMBL/GenBank/DDBJ whole genome shotgun (WGS) entry which is preliminary data.</text>
</comment>
<gene>
    <name evidence="1" type="ORF">APZ42_010234</name>
</gene>
<name>A0A164DHP6_9CRUS</name>
<dbReference type="AlphaFoldDB" id="A0A164DHP6"/>
<protein>
    <submittedName>
        <fullName evidence="1">Uncharacterized protein</fullName>
    </submittedName>
</protein>